<keyword evidence="2" id="KW-0229">DNA integration</keyword>
<feature type="domain" description="Core-binding (CB)" evidence="7">
    <location>
        <begin position="117"/>
        <end position="202"/>
    </location>
</feature>
<evidence type="ECO:0000256" key="5">
    <source>
        <dbReference type="PROSITE-ProRule" id="PRU01248"/>
    </source>
</evidence>
<dbReference type="PROSITE" id="PS51898">
    <property type="entry name" value="TYR_RECOMBINASE"/>
    <property type="match status" value="1"/>
</dbReference>
<dbReference type="CDD" id="cd01188">
    <property type="entry name" value="INT_RitA_C_like"/>
    <property type="match status" value="1"/>
</dbReference>
<comment type="caution">
    <text evidence="8">The sequence shown here is derived from an EMBL/GenBank/DDBJ whole genome shotgun (WGS) entry which is preliminary data.</text>
</comment>
<dbReference type="GO" id="GO:0006310">
    <property type="term" value="P:DNA recombination"/>
    <property type="evidence" value="ECO:0007669"/>
    <property type="project" value="UniProtKB-KW"/>
</dbReference>
<reference evidence="8 9" key="1">
    <citation type="submission" date="2018-11" db="EMBL/GenBank/DDBJ databases">
        <authorList>
            <person name="Mardanov A.V."/>
            <person name="Ravin N.V."/>
            <person name="Dedysh S.N."/>
        </authorList>
    </citation>
    <scope>NUCLEOTIDE SEQUENCE [LARGE SCALE GENOMIC DNA]</scope>
    <source>
        <strain evidence="8 9">AF10</strain>
    </source>
</reference>
<dbReference type="InterPro" id="IPR011010">
    <property type="entry name" value="DNA_brk_join_enz"/>
</dbReference>
<dbReference type="RefSeq" id="WP_128915038.1">
    <property type="nucleotide sequence ID" value="NZ_RDSM01000003.1"/>
</dbReference>
<accession>A0A4Q0SWB1</accession>
<organism evidence="8 9">
    <name type="scientific">Granulicella sibirica</name>
    <dbReference type="NCBI Taxonomy" id="2479048"/>
    <lineage>
        <taxon>Bacteria</taxon>
        <taxon>Pseudomonadati</taxon>
        <taxon>Acidobacteriota</taxon>
        <taxon>Terriglobia</taxon>
        <taxon>Terriglobales</taxon>
        <taxon>Acidobacteriaceae</taxon>
        <taxon>Granulicella</taxon>
    </lineage>
</organism>
<dbReference type="InterPro" id="IPR004107">
    <property type="entry name" value="Integrase_SAM-like_N"/>
</dbReference>
<dbReference type="Proteomes" id="UP000289437">
    <property type="component" value="Unassembled WGS sequence"/>
</dbReference>
<dbReference type="GO" id="GO:0003677">
    <property type="term" value="F:DNA binding"/>
    <property type="evidence" value="ECO:0007669"/>
    <property type="project" value="UniProtKB-UniRule"/>
</dbReference>
<evidence type="ECO:0000256" key="3">
    <source>
        <dbReference type="ARBA" id="ARBA00023125"/>
    </source>
</evidence>
<keyword evidence="3 5" id="KW-0238">DNA-binding</keyword>
<evidence type="ECO:0000259" key="7">
    <source>
        <dbReference type="PROSITE" id="PS51900"/>
    </source>
</evidence>
<evidence type="ECO:0000313" key="9">
    <source>
        <dbReference type="Proteomes" id="UP000289437"/>
    </source>
</evidence>
<dbReference type="PANTHER" id="PTHR30349">
    <property type="entry name" value="PHAGE INTEGRASE-RELATED"/>
    <property type="match status" value="1"/>
</dbReference>
<keyword evidence="1" id="KW-0159">Chromosome partition</keyword>
<protein>
    <submittedName>
        <fullName evidence="8">Mobile element protein</fullName>
    </submittedName>
</protein>
<dbReference type="AlphaFoldDB" id="A0A4Q0SWB1"/>
<feature type="domain" description="Tyr recombinase" evidence="6">
    <location>
        <begin position="225"/>
        <end position="408"/>
    </location>
</feature>
<dbReference type="InterPro" id="IPR002104">
    <property type="entry name" value="Integrase_catalytic"/>
</dbReference>
<sequence length="415" mass="46816">MIERITASPSVHLRHYTAPLLVEREQYLNHLLQKGLGADRVRSAAAYLLHIVRTMELTSLRMVELIEIEAAGERWKEYTGPERRGTLPGATASYFVRFAKQWLSFHGMLVLPMAPADWFDAPLAQFTKALAGQRGLAAATVKSYSDRTYNFLRWAAERGNHLSQLTGEEANAFVRLKRTEGWTAATLATQCQALRSFFAYAESQGWCATGTADRIRSPRVPAQTTMPKGPKWAEVRRLIRSVNGKTVEALRAKAMLLLYAIYALRSSEVARLRLEDFDWRSETFTVRRAKGGGVQQYPIQYEVGEAILAYLRYGRPRCSCRQVFVTLHLPYRAIGAAGMWLVVAKRMEKMGLETKHRGPHALRHACATYLLKKGHSLHEIAEFLGHRNLQSVGIYAKHDQKALRAVAAFRLTGIC</sequence>
<dbReference type="SUPFAM" id="SSF56349">
    <property type="entry name" value="DNA breaking-rejoining enzymes"/>
    <property type="match status" value="1"/>
</dbReference>
<proteinExistence type="predicted"/>
<dbReference type="InterPro" id="IPR010998">
    <property type="entry name" value="Integrase_recombinase_N"/>
</dbReference>
<dbReference type="GO" id="GO:0007059">
    <property type="term" value="P:chromosome segregation"/>
    <property type="evidence" value="ECO:0007669"/>
    <property type="project" value="UniProtKB-KW"/>
</dbReference>
<dbReference type="Pfam" id="PF00589">
    <property type="entry name" value="Phage_integrase"/>
    <property type="match status" value="1"/>
</dbReference>
<evidence type="ECO:0000259" key="6">
    <source>
        <dbReference type="PROSITE" id="PS51898"/>
    </source>
</evidence>
<dbReference type="PANTHER" id="PTHR30349:SF81">
    <property type="entry name" value="TYROSINE RECOMBINASE XERC"/>
    <property type="match status" value="1"/>
</dbReference>
<dbReference type="OrthoDB" id="283809at2"/>
<dbReference type="InterPro" id="IPR044068">
    <property type="entry name" value="CB"/>
</dbReference>
<dbReference type="GO" id="GO:0015074">
    <property type="term" value="P:DNA integration"/>
    <property type="evidence" value="ECO:0007669"/>
    <property type="project" value="UniProtKB-KW"/>
</dbReference>
<dbReference type="Pfam" id="PF02899">
    <property type="entry name" value="Phage_int_SAM_1"/>
    <property type="match status" value="1"/>
</dbReference>
<evidence type="ECO:0000256" key="1">
    <source>
        <dbReference type="ARBA" id="ARBA00022829"/>
    </source>
</evidence>
<dbReference type="Gene3D" id="1.10.150.130">
    <property type="match status" value="1"/>
</dbReference>
<evidence type="ECO:0000256" key="2">
    <source>
        <dbReference type="ARBA" id="ARBA00022908"/>
    </source>
</evidence>
<dbReference type="Gene3D" id="1.10.443.10">
    <property type="entry name" value="Intergrase catalytic core"/>
    <property type="match status" value="1"/>
</dbReference>
<dbReference type="InterPro" id="IPR050090">
    <property type="entry name" value="Tyrosine_recombinase_XerCD"/>
</dbReference>
<evidence type="ECO:0000313" key="8">
    <source>
        <dbReference type="EMBL" id="RXH55405.1"/>
    </source>
</evidence>
<keyword evidence="9" id="KW-1185">Reference proteome</keyword>
<evidence type="ECO:0000256" key="4">
    <source>
        <dbReference type="ARBA" id="ARBA00023172"/>
    </source>
</evidence>
<dbReference type="PROSITE" id="PS51900">
    <property type="entry name" value="CB"/>
    <property type="match status" value="1"/>
</dbReference>
<dbReference type="EMBL" id="RDSM01000003">
    <property type="protein sequence ID" value="RXH55405.1"/>
    <property type="molecule type" value="Genomic_DNA"/>
</dbReference>
<name>A0A4Q0SWB1_9BACT</name>
<dbReference type="InterPro" id="IPR013762">
    <property type="entry name" value="Integrase-like_cat_sf"/>
</dbReference>
<reference evidence="9" key="2">
    <citation type="submission" date="2019-02" db="EMBL/GenBank/DDBJ databases">
        <title>Granulicella sibirica sp. nov., a psychrotolerant acidobacterium isolated from an organic soil layer in forested tundra, West Siberia.</title>
        <authorList>
            <person name="Oshkin I.Y."/>
            <person name="Kulichevskaya I.S."/>
            <person name="Rijpstra W.I.C."/>
            <person name="Sinninghe Damste J.S."/>
            <person name="Rakitin A.L."/>
            <person name="Ravin N.V."/>
            <person name="Dedysh S.N."/>
        </authorList>
    </citation>
    <scope>NUCLEOTIDE SEQUENCE [LARGE SCALE GENOMIC DNA]</scope>
    <source>
        <strain evidence="9">AF10</strain>
    </source>
</reference>
<gene>
    <name evidence="8" type="ORF">GRAN_4509</name>
</gene>
<keyword evidence="4" id="KW-0233">DNA recombination</keyword>